<keyword evidence="3" id="KW-1185">Reference proteome</keyword>
<gene>
    <name evidence="2" type="ORF">SAMN05877753_110187</name>
</gene>
<name>A0A285D5M2_9BACI</name>
<organism evidence="2 3">
    <name type="scientific">Bacillus oleivorans</name>
    <dbReference type="NCBI Taxonomy" id="1448271"/>
    <lineage>
        <taxon>Bacteria</taxon>
        <taxon>Bacillati</taxon>
        <taxon>Bacillota</taxon>
        <taxon>Bacilli</taxon>
        <taxon>Bacillales</taxon>
        <taxon>Bacillaceae</taxon>
        <taxon>Bacillus</taxon>
    </lineage>
</organism>
<dbReference type="OrthoDB" id="9801699at2"/>
<dbReference type="AlphaFoldDB" id="A0A285D5M2"/>
<sequence length="69" mass="7918">MKDMIICRCEEVTLYDILEHLSSSQTSKEIKLKTRASMGICQGRTCRPLIDSLVSKKTNIPIPEQQFNF</sequence>
<protein>
    <submittedName>
        <fullName evidence="2">BFD-like [2Fe-2S] binding protein</fullName>
    </submittedName>
</protein>
<dbReference type="InterPro" id="IPR007419">
    <property type="entry name" value="BFD-like_2Fe2S-bd_dom"/>
</dbReference>
<dbReference type="Pfam" id="PF04324">
    <property type="entry name" value="Fer2_BFD"/>
    <property type="match status" value="1"/>
</dbReference>
<dbReference type="EMBL" id="OAOP01000010">
    <property type="protein sequence ID" value="SNX74965.1"/>
    <property type="molecule type" value="Genomic_DNA"/>
</dbReference>
<reference evidence="2 3" key="1">
    <citation type="submission" date="2017-08" db="EMBL/GenBank/DDBJ databases">
        <authorList>
            <person name="de Groot N.N."/>
        </authorList>
    </citation>
    <scope>NUCLEOTIDE SEQUENCE [LARGE SCALE GENOMIC DNA]</scope>
    <source>
        <strain evidence="2 3">JC228</strain>
    </source>
</reference>
<dbReference type="Gene3D" id="1.10.10.1100">
    <property type="entry name" value="BFD-like [2Fe-2S]-binding domain"/>
    <property type="match status" value="1"/>
</dbReference>
<dbReference type="InterPro" id="IPR041854">
    <property type="entry name" value="BFD-like_2Fe2S-bd_dom_sf"/>
</dbReference>
<evidence type="ECO:0000313" key="2">
    <source>
        <dbReference type="EMBL" id="SNX74965.1"/>
    </source>
</evidence>
<evidence type="ECO:0000313" key="3">
    <source>
        <dbReference type="Proteomes" id="UP000219546"/>
    </source>
</evidence>
<accession>A0A285D5M2</accession>
<dbReference type="RefSeq" id="WP_097160221.1">
    <property type="nucleotide sequence ID" value="NZ_JBEPMQ010000011.1"/>
</dbReference>
<evidence type="ECO:0000259" key="1">
    <source>
        <dbReference type="Pfam" id="PF04324"/>
    </source>
</evidence>
<feature type="domain" description="BFD-like [2Fe-2S]-binding" evidence="1">
    <location>
        <begin position="5"/>
        <end position="54"/>
    </location>
</feature>
<dbReference type="Proteomes" id="UP000219546">
    <property type="component" value="Unassembled WGS sequence"/>
</dbReference>
<proteinExistence type="predicted"/>